<dbReference type="EnsemblPlants" id="AVESA.00010b.r2.1AG0037690.3">
    <property type="protein sequence ID" value="AVESA.00010b.r2.1AG0037690.3.CDS"/>
    <property type="gene ID" value="AVESA.00010b.r2.1AG0037690"/>
</dbReference>
<proteinExistence type="predicted"/>
<sequence>MASSSGMDLDRDLSLLKKMASKVDLRGVRDAKGNTALHCAASRGCLESCRFLVEESGIDVNSVSKTGETPLSYAAQEGNVQVMRYLLHRGADPAMPDERGSTPLHDAALEGVPVDPVDYRGAPLHLAVSNDHVEVVKVLLEHSADPNKVANKIFSPILVACYEKSLKCIKLLIEAGADLNAPGYPAPTPLMQAVNDGLIDFVKLLLEAGADPNIPNQHGAIPIEQAADQDRHDLVEVLFPRTKPIPYLPDWSVDGIIRTVNSRRINPLQDAVSVEERIAYWKSRGMEAFAKEDYFNAMYFYSMVTIVDPLDATIFANLSLCWLRLRNGDQALEAARKCRTVRPRWSKAWYREGAALSFMKDYKGAAGAFREALQLSPKSEEIREALRKAEKAAAGVI</sequence>
<keyword evidence="2" id="KW-1185">Reference proteome</keyword>
<reference evidence="1" key="1">
    <citation type="submission" date="2021-05" db="EMBL/GenBank/DDBJ databases">
        <authorList>
            <person name="Scholz U."/>
            <person name="Mascher M."/>
            <person name="Fiebig A."/>
        </authorList>
    </citation>
    <scope>NUCLEOTIDE SEQUENCE [LARGE SCALE GENOMIC DNA]</scope>
</reference>
<name>A0ACD5TE47_AVESA</name>
<reference evidence="1" key="2">
    <citation type="submission" date="2025-09" db="UniProtKB">
        <authorList>
            <consortium name="EnsemblPlants"/>
        </authorList>
    </citation>
    <scope>IDENTIFICATION</scope>
</reference>
<dbReference type="Proteomes" id="UP001732700">
    <property type="component" value="Chromosome 1A"/>
</dbReference>
<organism evidence="1 2">
    <name type="scientific">Avena sativa</name>
    <name type="common">Oat</name>
    <dbReference type="NCBI Taxonomy" id="4498"/>
    <lineage>
        <taxon>Eukaryota</taxon>
        <taxon>Viridiplantae</taxon>
        <taxon>Streptophyta</taxon>
        <taxon>Embryophyta</taxon>
        <taxon>Tracheophyta</taxon>
        <taxon>Spermatophyta</taxon>
        <taxon>Magnoliopsida</taxon>
        <taxon>Liliopsida</taxon>
        <taxon>Poales</taxon>
        <taxon>Poaceae</taxon>
        <taxon>BOP clade</taxon>
        <taxon>Pooideae</taxon>
        <taxon>Poodae</taxon>
        <taxon>Poeae</taxon>
        <taxon>Poeae Chloroplast Group 1 (Aveneae type)</taxon>
        <taxon>Aveninae</taxon>
        <taxon>Avena</taxon>
    </lineage>
</organism>
<accession>A0ACD5TE47</accession>
<evidence type="ECO:0000313" key="1">
    <source>
        <dbReference type="EnsemblPlants" id="AVESA.00010b.r2.1AG0037690.3.CDS"/>
    </source>
</evidence>
<protein>
    <submittedName>
        <fullName evidence="1">Uncharacterized protein</fullName>
    </submittedName>
</protein>
<evidence type="ECO:0000313" key="2">
    <source>
        <dbReference type="Proteomes" id="UP001732700"/>
    </source>
</evidence>